<evidence type="ECO:0000256" key="1">
    <source>
        <dbReference type="SAM" id="MobiDB-lite"/>
    </source>
</evidence>
<dbReference type="EMBL" id="CADCTX010000920">
    <property type="protein sequence ID" value="CAA9358625.1"/>
    <property type="molecule type" value="Genomic_DNA"/>
</dbReference>
<proteinExistence type="predicted"/>
<sequence length="47" mass="4854">GVLRVDVEVGDAAGHVRRPDRAPLEGGEGGGVEWGSELRGERRGGEG</sequence>
<name>A0A6J4MIL8_9BACT</name>
<evidence type="ECO:0000313" key="2">
    <source>
        <dbReference type="EMBL" id="CAA9358625.1"/>
    </source>
</evidence>
<feature type="non-terminal residue" evidence="2">
    <location>
        <position position="47"/>
    </location>
</feature>
<gene>
    <name evidence="2" type="ORF">AVDCRST_MAG40-3335</name>
</gene>
<accession>A0A6J4MIL8</accession>
<dbReference type="AlphaFoldDB" id="A0A6J4MIL8"/>
<feature type="region of interest" description="Disordered" evidence="1">
    <location>
        <begin position="1"/>
        <end position="47"/>
    </location>
</feature>
<protein>
    <submittedName>
        <fullName evidence="2">Uncharacterized protein</fullName>
    </submittedName>
</protein>
<feature type="compositionally biased region" description="Basic and acidic residues" evidence="1">
    <location>
        <begin position="36"/>
        <end position="47"/>
    </location>
</feature>
<reference evidence="2" key="1">
    <citation type="submission" date="2020-02" db="EMBL/GenBank/DDBJ databases">
        <authorList>
            <person name="Meier V. D."/>
        </authorList>
    </citation>
    <scope>NUCLEOTIDE SEQUENCE</scope>
    <source>
        <strain evidence="2">AVDCRST_MAG40</strain>
    </source>
</reference>
<organism evidence="2">
    <name type="scientific">uncultured Gemmatimonadaceae bacterium</name>
    <dbReference type="NCBI Taxonomy" id="246130"/>
    <lineage>
        <taxon>Bacteria</taxon>
        <taxon>Pseudomonadati</taxon>
        <taxon>Gemmatimonadota</taxon>
        <taxon>Gemmatimonadia</taxon>
        <taxon>Gemmatimonadales</taxon>
        <taxon>Gemmatimonadaceae</taxon>
        <taxon>environmental samples</taxon>
    </lineage>
</organism>
<feature type="non-terminal residue" evidence="2">
    <location>
        <position position="1"/>
    </location>
</feature>